<evidence type="ECO:0000313" key="2">
    <source>
        <dbReference type="EMBL" id="KAJ7367078.1"/>
    </source>
</evidence>
<sequence length="411" mass="45805">MPFLVARDISPPPAHEFSGDFVAIFHPGYTPARLLLRLPCLDNNGTGNGVLFSLVLDAAYVLANNTHGTFKTIFSDHSTGSNSELTLNLDELLPAGSYAYYASGQENYRVCLDFKAWSPPENLSSTWGAVQFRAADVVEPPVRVRAGRNWSEVSLDVCTTDLVCLATKHRDGLRTSHLYPRTEGAWFAHHTLSNQRFRIFTGDVNDPTNLVTMRADIGSTVFDQLHFVIVPINGRTCHYFVREECPEHIYSFHTRHAEVPSRINRALLFYRFAWTIINLAHLLAGPATWHGSFIVPIPVALLESEQNLESNKKRKVSHPWSFATETGNNSLEHPPVDAVQFAESYDSSVIGPVLDEGNSDREQLVYGYRRFLHRRGDLITEHPSVNALAGTKFASLCDSDDEPGPEGGIKN</sequence>
<keyword evidence="3" id="KW-1185">Reference proteome</keyword>
<dbReference type="Pfam" id="PF13391">
    <property type="entry name" value="HNH_2"/>
    <property type="match status" value="1"/>
</dbReference>
<dbReference type="AlphaFoldDB" id="A0AAD7ASE9"/>
<evidence type="ECO:0000259" key="1">
    <source>
        <dbReference type="Pfam" id="PF13391"/>
    </source>
</evidence>
<reference evidence="2" key="1">
    <citation type="submission" date="2023-03" db="EMBL/GenBank/DDBJ databases">
        <title>Massive genome expansion in bonnet fungi (Mycena s.s.) driven by repeated elements and novel gene families across ecological guilds.</title>
        <authorList>
            <consortium name="Lawrence Berkeley National Laboratory"/>
            <person name="Harder C.B."/>
            <person name="Miyauchi S."/>
            <person name="Viragh M."/>
            <person name="Kuo A."/>
            <person name="Thoen E."/>
            <person name="Andreopoulos B."/>
            <person name="Lu D."/>
            <person name="Skrede I."/>
            <person name="Drula E."/>
            <person name="Henrissat B."/>
            <person name="Morin E."/>
            <person name="Kohler A."/>
            <person name="Barry K."/>
            <person name="LaButti K."/>
            <person name="Morin E."/>
            <person name="Salamov A."/>
            <person name="Lipzen A."/>
            <person name="Mereny Z."/>
            <person name="Hegedus B."/>
            <person name="Baldrian P."/>
            <person name="Stursova M."/>
            <person name="Weitz H."/>
            <person name="Taylor A."/>
            <person name="Grigoriev I.V."/>
            <person name="Nagy L.G."/>
            <person name="Martin F."/>
            <person name="Kauserud H."/>
        </authorList>
    </citation>
    <scope>NUCLEOTIDE SEQUENCE</scope>
    <source>
        <strain evidence="2">CBHHK002</strain>
    </source>
</reference>
<accession>A0AAD7ASE9</accession>
<name>A0AAD7ASE9_9AGAR</name>
<dbReference type="EMBL" id="JARIHO010000002">
    <property type="protein sequence ID" value="KAJ7367078.1"/>
    <property type="molecule type" value="Genomic_DNA"/>
</dbReference>
<proteinExistence type="predicted"/>
<gene>
    <name evidence="2" type="ORF">DFH08DRAFT_949070</name>
</gene>
<comment type="caution">
    <text evidence="2">The sequence shown here is derived from an EMBL/GenBank/DDBJ whole genome shotgun (WGS) entry which is preliminary data.</text>
</comment>
<organism evidence="2 3">
    <name type="scientific">Mycena albidolilacea</name>
    <dbReference type="NCBI Taxonomy" id="1033008"/>
    <lineage>
        <taxon>Eukaryota</taxon>
        <taxon>Fungi</taxon>
        <taxon>Dikarya</taxon>
        <taxon>Basidiomycota</taxon>
        <taxon>Agaricomycotina</taxon>
        <taxon>Agaricomycetes</taxon>
        <taxon>Agaricomycetidae</taxon>
        <taxon>Agaricales</taxon>
        <taxon>Marasmiineae</taxon>
        <taxon>Mycenaceae</taxon>
        <taxon>Mycena</taxon>
    </lineage>
</organism>
<dbReference type="InterPro" id="IPR003615">
    <property type="entry name" value="HNH_nuc"/>
</dbReference>
<evidence type="ECO:0000313" key="3">
    <source>
        <dbReference type="Proteomes" id="UP001218218"/>
    </source>
</evidence>
<protein>
    <recommendedName>
        <fullName evidence="1">HNH nuclease domain-containing protein</fullName>
    </recommendedName>
</protein>
<dbReference type="Proteomes" id="UP001218218">
    <property type="component" value="Unassembled WGS sequence"/>
</dbReference>
<feature type="domain" description="HNH nuclease" evidence="1">
    <location>
        <begin position="164"/>
        <end position="230"/>
    </location>
</feature>